<dbReference type="SUPFAM" id="SSF51445">
    <property type="entry name" value="(Trans)glycosidases"/>
    <property type="match status" value="1"/>
</dbReference>
<dbReference type="PANTHER" id="PTHR43405:SF1">
    <property type="entry name" value="GLYCOSYL HYDROLASE DIGH"/>
    <property type="match status" value="1"/>
</dbReference>
<dbReference type="InterPro" id="IPR003790">
    <property type="entry name" value="GHL10"/>
</dbReference>
<keyword evidence="1 2" id="KW-0732">Signal</keyword>
<dbReference type="EMBL" id="CP029347">
    <property type="protein sequence ID" value="AWL10751.1"/>
    <property type="molecule type" value="Genomic_DNA"/>
</dbReference>
<dbReference type="Pfam" id="PF02638">
    <property type="entry name" value="GHL10"/>
    <property type="match status" value="1"/>
</dbReference>
<sequence length="381" mass="43776">MRFILSLMLMFSASTMAQTTSSLPEAVRGVWLTNVASEALHSQTNIQQAVDLCADIGINTIFVVTWNKAQTLYPSAIMKQLTGVAMDPLMDPKNVGRDPLQELIDAAHARNIKVFAWFEFGFAASYDEQGGVLIDKKPHWQAMDQHGRLASKNRFEWLNAFDPDVQDFMTSLVLEVVNNYDIDGVQGDDRLPALPSNAGYNPDVVAEYRQQHNGAEPPRDHKDPDWVQWRADKLSQYAQTLYQAVKNADPEVIVSWSPSVYPWSKKEYLQDWPQWVRQGSVDLLIPQVYRYDIDNYRQTLKDNIQAMPDSAQARFFPGMLIQVDDYNPDDEFFIRMLQANREAGLLGEVFFFYEGLRHYAQPLKQHYQANPVRFPSWIDKE</sequence>
<name>A0A2S2DZD3_9ALTE</name>
<evidence type="ECO:0000256" key="1">
    <source>
        <dbReference type="ARBA" id="ARBA00022729"/>
    </source>
</evidence>
<dbReference type="PANTHER" id="PTHR43405">
    <property type="entry name" value="GLYCOSYL HYDROLASE DIGH"/>
    <property type="match status" value="1"/>
</dbReference>
<organism evidence="4 5">
    <name type="scientific">Saliniradius amylolyticus</name>
    <dbReference type="NCBI Taxonomy" id="2183582"/>
    <lineage>
        <taxon>Bacteria</taxon>
        <taxon>Pseudomonadati</taxon>
        <taxon>Pseudomonadota</taxon>
        <taxon>Gammaproteobacteria</taxon>
        <taxon>Alteromonadales</taxon>
        <taxon>Alteromonadaceae</taxon>
        <taxon>Saliniradius</taxon>
    </lineage>
</organism>
<proteinExistence type="predicted"/>
<dbReference type="InterPro" id="IPR052177">
    <property type="entry name" value="Divisome_Glycosyl_Hydrolase"/>
</dbReference>
<dbReference type="RefSeq" id="WP_109338441.1">
    <property type="nucleotide sequence ID" value="NZ_CP029347.1"/>
</dbReference>
<accession>A0A2S2DZD3</accession>
<dbReference type="AlphaFoldDB" id="A0A2S2DZD3"/>
<keyword evidence="5" id="KW-1185">Reference proteome</keyword>
<dbReference type="KEGG" id="salh:HMF8227_00243"/>
<evidence type="ECO:0000259" key="3">
    <source>
        <dbReference type="Pfam" id="PF02638"/>
    </source>
</evidence>
<evidence type="ECO:0000313" key="5">
    <source>
        <dbReference type="Proteomes" id="UP000245728"/>
    </source>
</evidence>
<gene>
    <name evidence="4" type="ORF">HMF8227_00243</name>
</gene>
<feature type="chain" id="PRO_5015782776" description="Glycosyl hydrolase-like 10 domain-containing protein" evidence="2">
    <location>
        <begin position="18"/>
        <end position="381"/>
    </location>
</feature>
<dbReference type="InterPro" id="IPR017853">
    <property type="entry name" value="GH"/>
</dbReference>
<protein>
    <recommendedName>
        <fullName evidence="3">Glycosyl hydrolase-like 10 domain-containing protein</fullName>
    </recommendedName>
</protein>
<reference evidence="4 5" key="1">
    <citation type="submission" date="2018-05" db="EMBL/GenBank/DDBJ databases">
        <title>Salinimonas sp. HMF8227 Genome sequencing and assembly.</title>
        <authorList>
            <person name="Kang H."/>
            <person name="Kang J."/>
            <person name="Cha I."/>
            <person name="Kim H."/>
            <person name="Joh K."/>
        </authorList>
    </citation>
    <scope>NUCLEOTIDE SEQUENCE [LARGE SCALE GENOMIC DNA]</scope>
    <source>
        <strain evidence="4 5">HMF8227</strain>
    </source>
</reference>
<feature type="signal peptide" evidence="2">
    <location>
        <begin position="1"/>
        <end position="17"/>
    </location>
</feature>
<dbReference type="OrthoDB" id="9773203at2"/>
<dbReference type="Proteomes" id="UP000245728">
    <property type="component" value="Chromosome"/>
</dbReference>
<evidence type="ECO:0000313" key="4">
    <source>
        <dbReference type="EMBL" id="AWL10751.1"/>
    </source>
</evidence>
<dbReference type="Gene3D" id="3.20.20.80">
    <property type="entry name" value="Glycosidases"/>
    <property type="match status" value="1"/>
</dbReference>
<evidence type="ECO:0000256" key="2">
    <source>
        <dbReference type="SAM" id="SignalP"/>
    </source>
</evidence>
<feature type="domain" description="Glycosyl hydrolase-like 10" evidence="3">
    <location>
        <begin position="27"/>
        <end position="297"/>
    </location>
</feature>